<evidence type="ECO:0000256" key="2">
    <source>
        <dbReference type="ARBA" id="ARBA00023125"/>
    </source>
</evidence>
<accession>A0ABV5KXK1</accession>
<evidence type="ECO:0000256" key="1">
    <source>
        <dbReference type="ARBA" id="ARBA00023015"/>
    </source>
</evidence>
<dbReference type="Gene3D" id="1.10.10.60">
    <property type="entry name" value="Homeodomain-like"/>
    <property type="match status" value="1"/>
</dbReference>
<dbReference type="PROSITE" id="PS01124">
    <property type="entry name" value="HTH_ARAC_FAMILY_2"/>
    <property type="match status" value="1"/>
</dbReference>
<dbReference type="EMBL" id="JBHMDO010000047">
    <property type="protein sequence ID" value="MFB9329956.1"/>
    <property type="molecule type" value="Genomic_DNA"/>
</dbReference>
<protein>
    <submittedName>
        <fullName evidence="5">AraC family transcriptional regulator</fullName>
    </submittedName>
</protein>
<comment type="caution">
    <text evidence="5">The sequence shown here is derived from an EMBL/GenBank/DDBJ whole genome shotgun (WGS) entry which is preliminary data.</text>
</comment>
<dbReference type="Pfam" id="PF12833">
    <property type="entry name" value="HTH_18"/>
    <property type="match status" value="1"/>
</dbReference>
<sequence length="337" mass="37187">MGSPDISISMVYPVMKAIMHKGLDWEAFCKDASFDGGLLQDPEARIPGSELERIMIAAADYTGDDHFGLNQGLITDIADMGILGYVMMHSRTVEGALTAYRRYNDILCSGFNLESATSGEELRIRLVLEHPGQMARHCAEDMASSLFLLLGKLANRRTPLLRVSFAHEAPAVIEPYRHVFGLTPSFGAPHNELVLPLGVLDAPVLYADPKLLGIFESVARDTKLGLTKHESFTRRTEQWIGACMPASFPSLQQTADHFGLSMRTVQQKLKEEGTSYQALSARVRRELAIAYLRKPGYSVGDIAYALHFSEPSAFQNAFKKWTGFTPGQYRAQAGLNG</sequence>
<dbReference type="SMART" id="SM00342">
    <property type="entry name" value="HTH_ARAC"/>
    <property type="match status" value="1"/>
</dbReference>
<evidence type="ECO:0000259" key="4">
    <source>
        <dbReference type="PROSITE" id="PS01124"/>
    </source>
</evidence>
<dbReference type="RefSeq" id="WP_377500702.1">
    <property type="nucleotide sequence ID" value="NZ_JBHMDO010000047.1"/>
</dbReference>
<dbReference type="Pfam" id="PF12625">
    <property type="entry name" value="Arabinose_bd"/>
    <property type="match status" value="1"/>
</dbReference>
<keyword evidence="1" id="KW-0805">Transcription regulation</keyword>
<gene>
    <name evidence="5" type="ORF">ACFFSY_28785</name>
</gene>
<dbReference type="Proteomes" id="UP001589747">
    <property type="component" value="Unassembled WGS sequence"/>
</dbReference>
<dbReference type="InterPro" id="IPR018060">
    <property type="entry name" value="HTH_AraC"/>
</dbReference>
<dbReference type="SUPFAM" id="SSF46689">
    <property type="entry name" value="Homeodomain-like"/>
    <property type="match status" value="1"/>
</dbReference>
<organism evidence="5 6">
    <name type="scientific">Paenibacillus aurantiacus</name>
    <dbReference type="NCBI Taxonomy" id="1936118"/>
    <lineage>
        <taxon>Bacteria</taxon>
        <taxon>Bacillati</taxon>
        <taxon>Bacillota</taxon>
        <taxon>Bacilli</taxon>
        <taxon>Bacillales</taxon>
        <taxon>Paenibacillaceae</taxon>
        <taxon>Paenibacillus</taxon>
    </lineage>
</organism>
<evidence type="ECO:0000313" key="5">
    <source>
        <dbReference type="EMBL" id="MFB9329956.1"/>
    </source>
</evidence>
<proteinExistence type="predicted"/>
<reference evidence="5 6" key="1">
    <citation type="submission" date="2024-09" db="EMBL/GenBank/DDBJ databases">
        <authorList>
            <person name="Sun Q."/>
            <person name="Mori K."/>
        </authorList>
    </citation>
    <scope>NUCLEOTIDE SEQUENCE [LARGE SCALE GENOMIC DNA]</scope>
    <source>
        <strain evidence="5 6">TISTR 2452</strain>
    </source>
</reference>
<keyword evidence="3" id="KW-0804">Transcription</keyword>
<keyword evidence="2" id="KW-0238">DNA-binding</keyword>
<dbReference type="InterPro" id="IPR009057">
    <property type="entry name" value="Homeodomain-like_sf"/>
</dbReference>
<evidence type="ECO:0000313" key="6">
    <source>
        <dbReference type="Proteomes" id="UP001589747"/>
    </source>
</evidence>
<feature type="domain" description="HTH araC/xylS-type" evidence="4">
    <location>
        <begin position="234"/>
        <end position="332"/>
    </location>
</feature>
<dbReference type="InterPro" id="IPR032687">
    <property type="entry name" value="AraC-type_N"/>
</dbReference>
<keyword evidence="6" id="KW-1185">Reference proteome</keyword>
<evidence type="ECO:0000256" key="3">
    <source>
        <dbReference type="ARBA" id="ARBA00023163"/>
    </source>
</evidence>
<name>A0ABV5KXK1_9BACL</name>
<dbReference type="PANTHER" id="PTHR47894:SF1">
    <property type="entry name" value="HTH-TYPE TRANSCRIPTIONAL REGULATOR VQSM"/>
    <property type="match status" value="1"/>
</dbReference>
<dbReference type="PANTHER" id="PTHR47894">
    <property type="entry name" value="HTH-TYPE TRANSCRIPTIONAL REGULATOR GADX"/>
    <property type="match status" value="1"/>
</dbReference>